<gene>
    <name evidence="2" type="ORF">ACFFX0_26525</name>
</gene>
<evidence type="ECO:0000313" key="2">
    <source>
        <dbReference type="EMBL" id="MFB9074553.1"/>
    </source>
</evidence>
<evidence type="ECO:0000313" key="3">
    <source>
        <dbReference type="Proteomes" id="UP001589575"/>
    </source>
</evidence>
<organism evidence="2 3">
    <name type="scientific">Citricoccus parietis</name>
    <dbReference type="NCBI Taxonomy" id="592307"/>
    <lineage>
        <taxon>Bacteria</taxon>
        <taxon>Bacillati</taxon>
        <taxon>Actinomycetota</taxon>
        <taxon>Actinomycetes</taxon>
        <taxon>Micrococcales</taxon>
        <taxon>Micrococcaceae</taxon>
        <taxon>Citricoccus</taxon>
    </lineage>
</organism>
<sequence length="98" mass="9904">MLGQADLVAAGLGQGEVPDGEVEGGPGDGDAVGVPRVGGRAWSAVGRVLSHGPSLRQTTSPPARRFPRMALFPGSPGGVRNRAAGAGWADRGGRGRHR</sequence>
<reference evidence="2 3" key="1">
    <citation type="submission" date="2024-09" db="EMBL/GenBank/DDBJ databases">
        <authorList>
            <person name="Sun Q."/>
            <person name="Mori K."/>
        </authorList>
    </citation>
    <scope>NUCLEOTIDE SEQUENCE [LARGE SCALE GENOMIC DNA]</scope>
    <source>
        <strain evidence="2 3">CCM 7609</strain>
    </source>
</reference>
<comment type="caution">
    <text evidence="2">The sequence shown here is derived from an EMBL/GenBank/DDBJ whole genome shotgun (WGS) entry which is preliminary data.</text>
</comment>
<feature type="region of interest" description="Disordered" evidence="1">
    <location>
        <begin position="1"/>
        <end position="36"/>
    </location>
</feature>
<protein>
    <submittedName>
        <fullName evidence="2">Uncharacterized protein</fullName>
    </submittedName>
</protein>
<dbReference type="EMBL" id="JBHMFI010000002">
    <property type="protein sequence ID" value="MFB9074553.1"/>
    <property type="molecule type" value="Genomic_DNA"/>
</dbReference>
<dbReference type="Proteomes" id="UP001589575">
    <property type="component" value="Unassembled WGS sequence"/>
</dbReference>
<accession>A0ABV5G6H2</accession>
<evidence type="ECO:0000256" key="1">
    <source>
        <dbReference type="SAM" id="MobiDB-lite"/>
    </source>
</evidence>
<proteinExistence type="predicted"/>
<keyword evidence="3" id="KW-1185">Reference proteome</keyword>
<name>A0ABV5G6H2_9MICC</name>
<feature type="compositionally biased region" description="Low complexity" evidence="1">
    <location>
        <begin position="80"/>
        <end position="89"/>
    </location>
</feature>
<feature type="region of interest" description="Disordered" evidence="1">
    <location>
        <begin position="51"/>
        <end position="98"/>
    </location>
</feature>